<comment type="caution">
    <text evidence="3">The sequence shown here is derived from an EMBL/GenBank/DDBJ whole genome shotgun (WGS) entry which is preliminary data.</text>
</comment>
<organism evidence="3">
    <name type="scientific">Cladocopium goreaui</name>
    <dbReference type="NCBI Taxonomy" id="2562237"/>
    <lineage>
        <taxon>Eukaryota</taxon>
        <taxon>Sar</taxon>
        <taxon>Alveolata</taxon>
        <taxon>Dinophyceae</taxon>
        <taxon>Suessiales</taxon>
        <taxon>Symbiodiniaceae</taxon>
        <taxon>Cladocopium</taxon>
    </lineage>
</organism>
<dbReference type="Proteomes" id="UP001152797">
    <property type="component" value="Unassembled WGS sequence"/>
</dbReference>
<proteinExistence type="predicted"/>
<feature type="compositionally biased region" description="Low complexity" evidence="2">
    <location>
        <begin position="275"/>
        <end position="291"/>
    </location>
</feature>
<dbReference type="EMBL" id="CAMXCT030004965">
    <property type="protein sequence ID" value="CAL4798206.1"/>
    <property type="molecule type" value="Genomic_DNA"/>
</dbReference>
<feature type="compositionally biased region" description="Basic residues" evidence="2">
    <location>
        <begin position="701"/>
        <end position="716"/>
    </location>
</feature>
<feature type="region of interest" description="Disordered" evidence="2">
    <location>
        <begin position="347"/>
        <end position="575"/>
    </location>
</feature>
<feature type="compositionally biased region" description="Acidic residues" evidence="2">
    <location>
        <begin position="786"/>
        <end position="796"/>
    </location>
</feature>
<feature type="compositionally biased region" description="Basic residues" evidence="2">
    <location>
        <begin position="743"/>
        <end position="776"/>
    </location>
</feature>
<feature type="compositionally biased region" description="Polar residues" evidence="2">
    <location>
        <begin position="439"/>
        <end position="452"/>
    </location>
</feature>
<accession>A0A9P1DL37</accession>
<feature type="compositionally biased region" description="Basic residues" evidence="2">
    <location>
        <begin position="263"/>
        <end position="274"/>
    </location>
</feature>
<feature type="region of interest" description="Disordered" evidence="2">
    <location>
        <begin position="263"/>
        <end position="335"/>
    </location>
</feature>
<evidence type="ECO:0000313" key="5">
    <source>
        <dbReference type="EMBL" id="CAL4798206.1"/>
    </source>
</evidence>
<sequence>MQHDETLKDIAAIDIFSGQASVSHAYRQETEFTQAIGISYVGIFLCKFHLGHIGHACMSVSAAFGVRLPGDKDFKASFPQVNNVMWQGFLRLVQMALRVVEDGVAHGGPPCSSFIWLNRGTSKRSAARPMGDQLEPTDHGSLGLDLHSLYCKVPFLPGLYKKMTKKKQAQLRKLASGKMVIRYRDSKGRSRVSQPKFPMLAIFDVTFMEMIWPRLILSTGLYLHQKLDRLRDLQAKSLQWWSAAKLGDVQSFLRRSWHHNILSRKAGPQKKRQTAAKAPAAAESPTSEASTVPGTDEQARAMAIQKYQQAQREESARQLQEQQQKEAQPKRLPATPCLRRVMSMSILQQPASGTQSPNEPMDTRTNDNNNSQAAQAKSASTTKQQKKIQKKNKQQKKKKNACKKGNGNTPQQQLTVQAPPANTPEQQANKSLDPHDQGQKQVQPEQTVKQQEPTTVAPDPPLAPPSPAQSEQAKAHSQAQATAVKAMLNRAQTADLGHSAPPAPSAPALPAPATPSSTATPMPTSDLAKDPLMKKKKGTVVRNKDAHNRRMRFYRSLESSSSPDEIQDMAENARTGGNKRQKLAVLFEEWVNCSEDWPQSSFVIRMKQRTTERQKGGRRWMTKADIVSKYAPGRTESEAKSIAEEIVAHKEQTPDAKRPHPDAPLNSEMTLYLVWDEQFESTEHDSVVEQLFRQKDSSAKKASKGKGSKESKKRKASSSPENSEDSSEDSDRDDSSSSSSSTKRNKKQHDKKKKRKNTKNKKTKKGKTAKKDKGKKNKSESVSDVSDSEDKDPEAEEKEREKAAEKERKRAEAEAKKEAKRIETEQKKAANKEQNRKKGLVKKEVAALDAAIGDSSRREANASTLSVNLRDAVIQDLQAHRNKLMTKRGELQAALDFGKVSDMEDLAAQAKALVTDYNRAKKATSMGDGEVKALQVKSNCDGLAFVAQSAIDDVAAGDPWQAMDASGWTPWNTRGEWKEIFSPLDPSAGLIFWKESIPLNLAFQAKYPSCSIDGGPLPPGQAARAGQNVVEGGRKFAITEVVKKDGSLMMTAKAYNGRCILEWLHDAMGGAIANRSFSDERTPLAYLSPQQAQDFHAAAQTYIDAHIELTRLSCLCLCTRWIGGKPHWIIRPKIHVPWPLQSLGHQSSQDKGPMAELMNFEMKGPLLLRLLATWPNWQDLKVLWQDTILTKTYNWFIDVPKSNNHLPCSYMV</sequence>
<feature type="compositionally biased region" description="Acidic residues" evidence="2">
    <location>
        <begin position="722"/>
        <end position="732"/>
    </location>
</feature>
<gene>
    <name evidence="3" type="ORF">C1SCF055_LOCUS36115</name>
</gene>
<feature type="compositionally biased region" description="Basic and acidic residues" evidence="2">
    <location>
        <begin position="797"/>
        <end position="838"/>
    </location>
</feature>
<dbReference type="EMBL" id="CAMXCT010004965">
    <property type="protein sequence ID" value="CAI4010894.1"/>
    <property type="molecule type" value="Genomic_DNA"/>
</dbReference>
<dbReference type="AlphaFoldDB" id="A0A9P1DL37"/>
<dbReference type="PANTHER" id="PTHR36812:SF9">
    <property type="entry name" value="MYB-LIKE PROTEIN X ISOFORM X1"/>
    <property type="match status" value="1"/>
</dbReference>
<feature type="coiled-coil region" evidence="1">
    <location>
        <begin position="874"/>
        <end position="923"/>
    </location>
</feature>
<feature type="compositionally biased region" description="Basic and acidic residues" evidence="2">
    <location>
        <begin position="684"/>
        <end position="699"/>
    </location>
</feature>
<dbReference type="EMBL" id="CAMXCT020004965">
    <property type="protein sequence ID" value="CAL1164269.1"/>
    <property type="molecule type" value="Genomic_DNA"/>
</dbReference>
<reference evidence="3" key="1">
    <citation type="submission" date="2022-10" db="EMBL/GenBank/DDBJ databases">
        <authorList>
            <person name="Chen Y."/>
            <person name="Dougan E. K."/>
            <person name="Chan C."/>
            <person name="Rhodes N."/>
            <person name="Thang M."/>
        </authorList>
    </citation>
    <scope>NUCLEOTIDE SEQUENCE</scope>
</reference>
<protein>
    <submittedName>
        <fullName evidence="5">Neurofilament heavy polypeptide</fullName>
    </submittedName>
</protein>
<name>A0A9P1DL37_9DINO</name>
<feature type="compositionally biased region" description="Basic residues" evidence="2">
    <location>
        <begin position="384"/>
        <end position="402"/>
    </location>
</feature>
<feature type="compositionally biased region" description="Low complexity" evidence="2">
    <location>
        <begin position="368"/>
        <end position="383"/>
    </location>
</feature>
<keyword evidence="1" id="KW-0175">Coiled coil</keyword>
<feature type="compositionally biased region" description="Basic and acidic residues" evidence="2">
    <location>
        <begin position="635"/>
        <end position="661"/>
    </location>
</feature>
<feature type="region of interest" description="Disordered" evidence="2">
    <location>
        <begin position="631"/>
        <end position="665"/>
    </location>
</feature>
<feature type="compositionally biased region" description="Low complexity" evidence="2">
    <location>
        <begin position="514"/>
        <end position="525"/>
    </location>
</feature>
<dbReference type="PANTHER" id="PTHR36812">
    <property type="entry name" value="NEUROFILAMENT TRIPLET M PROTEIN-LIKE PROTEIN"/>
    <property type="match status" value="1"/>
</dbReference>
<feature type="compositionally biased region" description="Polar residues" evidence="2">
    <location>
        <begin position="347"/>
        <end position="358"/>
    </location>
</feature>
<evidence type="ECO:0000313" key="6">
    <source>
        <dbReference type="Proteomes" id="UP001152797"/>
    </source>
</evidence>
<feature type="compositionally biased region" description="Pro residues" evidence="2">
    <location>
        <begin position="501"/>
        <end position="513"/>
    </location>
</feature>
<feature type="compositionally biased region" description="Pro residues" evidence="2">
    <location>
        <begin position="458"/>
        <end position="467"/>
    </location>
</feature>
<reference evidence="4" key="2">
    <citation type="submission" date="2024-04" db="EMBL/GenBank/DDBJ databases">
        <authorList>
            <person name="Chen Y."/>
            <person name="Shah S."/>
            <person name="Dougan E. K."/>
            <person name="Thang M."/>
            <person name="Chan C."/>
        </authorList>
    </citation>
    <scope>NUCLEOTIDE SEQUENCE [LARGE SCALE GENOMIC DNA]</scope>
</reference>
<evidence type="ECO:0000313" key="4">
    <source>
        <dbReference type="EMBL" id="CAL1164269.1"/>
    </source>
</evidence>
<feature type="region of interest" description="Disordered" evidence="2">
    <location>
        <begin position="684"/>
        <end position="838"/>
    </location>
</feature>
<evidence type="ECO:0000256" key="2">
    <source>
        <dbReference type="SAM" id="MobiDB-lite"/>
    </source>
</evidence>
<evidence type="ECO:0000256" key="1">
    <source>
        <dbReference type="SAM" id="Coils"/>
    </source>
</evidence>
<keyword evidence="6" id="KW-1185">Reference proteome</keyword>
<evidence type="ECO:0000313" key="3">
    <source>
        <dbReference type="EMBL" id="CAI4010894.1"/>
    </source>
</evidence>